<accession>A0ABU6U4T3</accession>
<evidence type="ECO:0000313" key="2">
    <source>
        <dbReference type="EMBL" id="MED6155435.1"/>
    </source>
</evidence>
<name>A0ABU6U4T3_9FABA</name>
<dbReference type="EMBL" id="JASCZI010120839">
    <property type="protein sequence ID" value="MED6155435.1"/>
    <property type="molecule type" value="Genomic_DNA"/>
</dbReference>
<proteinExistence type="predicted"/>
<gene>
    <name evidence="2" type="ORF">PIB30_005286</name>
</gene>
<evidence type="ECO:0000313" key="3">
    <source>
        <dbReference type="Proteomes" id="UP001341840"/>
    </source>
</evidence>
<feature type="region of interest" description="Disordered" evidence="1">
    <location>
        <begin position="1"/>
        <end position="20"/>
    </location>
</feature>
<reference evidence="2 3" key="1">
    <citation type="journal article" date="2023" name="Plants (Basel)">
        <title>Bridging the Gap: Combining Genomics and Transcriptomics Approaches to Understand Stylosanthes scabra, an Orphan Legume from the Brazilian Caatinga.</title>
        <authorList>
            <person name="Ferreira-Neto J.R.C."/>
            <person name="da Silva M.D."/>
            <person name="Binneck E."/>
            <person name="de Melo N.F."/>
            <person name="da Silva R.H."/>
            <person name="de Melo A.L.T.M."/>
            <person name="Pandolfi V."/>
            <person name="Bustamante F.O."/>
            <person name="Brasileiro-Vidal A.C."/>
            <person name="Benko-Iseppon A.M."/>
        </authorList>
    </citation>
    <scope>NUCLEOTIDE SEQUENCE [LARGE SCALE GENOMIC DNA]</scope>
    <source>
        <tissue evidence="2">Leaves</tissue>
    </source>
</reference>
<dbReference type="Proteomes" id="UP001341840">
    <property type="component" value="Unassembled WGS sequence"/>
</dbReference>
<keyword evidence="3" id="KW-1185">Reference proteome</keyword>
<sequence length="78" mass="8841">MSSPPPPLPHRGEASSEDFHEFLRNDGEGSKLCRIFFAYEMEKDKKELEAARSTLMEFRSLKESHDRALEGGQVASNN</sequence>
<feature type="compositionally biased region" description="Basic and acidic residues" evidence="1">
    <location>
        <begin position="10"/>
        <end position="20"/>
    </location>
</feature>
<evidence type="ECO:0000256" key="1">
    <source>
        <dbReference type="SAM" id="MobiDB-lite"/>
    </source>
</evidence>
<protein>
    <submittedName>
        <fullName evidence="2">Uncharacterized protein</fullName>
    </submittedName>
</protein>
<organism evidence="2 3">
    <name type="scientific">Stylosanthes scabra</name>
    <dbReference type="NCBI Taxonomy" id="79078"/>
    <lineage>
        <taxon>Eukaryota</taxon>
        <taxon>Viridiplantae</taxon>
        <taxon>Streptophyta</taxon>
        <taxon>Embryophyta</taxon>
        <taxon>Tracheophyta</taxon>
        <taxon>Spermatophyta</taxon>
        <taxon>Magnoliopsida</taxon>
        <taxon>eudicotyledons</taxon>
        <taxon>Gunneridae</taxon>
        <taxon>Pentapetalae</taxon>
        <taxon>rosids</taxon>
        <taxon>fabids</taxon>
        <taxon>Fabales</taxon>
        <taxon>Fabaceae</taxon>
        <taxon>Papilionoideae</taxon>
        <taxon>50 kb inversion clade</taxon>
        <taxon>dalbergioids sensu lato</taxon>
        <taxon>Dalbergieae</taxon>
        <taxon>Pterocarpus clade</taxon>
        <taxon>Stylosanthes</taxon>
    </lineage>
</organism>
<comment type="caution">
    <text evidence="2">The sequence shown here is derived from an EMBL/GenBank/DDBJ whole genome shotgun (WGS) entry which is preliminary data.</text>
</comment>